<keyword evidence="3" id="KW-1185">Reference proteome</keyword>
<dbReference type="SMART" id="SM00742">
    <property type="entry name" value="Hr1"/>
    <property type="match status" value="1"/>
</dbReference>
<protein>
    <recommendedName>
        <fullName evidence="1">REM-1 domain-containing protein</fullName>
    </recommendedName>
</protein>
<name>A0A1C7LVJ2_GRIFR</name>
<dbReference type="OrthoDB" id="63267at2759"/>
<accession>A0A1C7LVJ2</accession>
<sequence length="100" mass="11693">MAHELDQKIQDVYKRIQTERKVLEAGQLLRQATSNPDVLRRNDAKIREAERSLSYFEDTLRELQSRKMMQAQRDDHSRSGSMGFSSSRLAFFTSQQSSIR</sequence>
<feature type="domain" description="REM-1" evidence="1">
    <location>
        <begin position="7"/>
        <end position="70"/>
    </location>
</feature>
<dbReference type="Pfam" id="PF02185">
    <property type="entry name" value="HR1"/>
    <property type="match status" value="1"/>
</dbReference>
<dbReference type="AlphaFoldDB" id="A0A1C7LVJ2"/>
<dbReference type="EMBL" id="LUGG01000019">
    <property type="protein sequence ID" value="OBZ68662.1"/>
    <property type="molecule type" value="Genomic_DNA"/>
</dbReference>
<dbReference type="InterPro" id="IPR011072">
    <property type="entry name" value="HR1_rho-bd"/>
</dbReference>
<organism evidence="2 3">
    <name type="scientific">Grifola frondosa</name>
    <name type="common">Maitake</name>
    <name type="synonym">Polyporus frondosus</name>
    <dbReference type="NCBI Taxonomy" id="5627"/>
    <lineage>
        <taxon>Eukaryota</taxon>
        <taxon>Fungi</taxon>
        <taxon>Dikarya</taxon>
        <taxon>Basidiomycota</taxon>
        <taxon>Agaricomycotina</taxon>
        <taxon>Agaricomycetes</taxon>
        <taxon>Polyporales</taxon>
        <taxon>Grifolaceae</taxon>
        <taxon>Grifola</taxon>
    </lineage>
</organism>
<proteinExistence type="predicted"/>
<gene>
    <name evidence="2" type="ORF">A0H81_11379</name>
</gene>
<dbReference type="Proteomes" id="UP000092993">
    <property type="component" value="Unassembled WGS sequence"/>
</dbReference>
<comment type="caution">
    <text evidence="2">The sequence shown here is derived from an EMBL/GenBank/DDBJ whole genome shotgun (WGS) entry which is preliminary data.</text>
</comment>
<evidence type="ECO:0000313" key="3">
    <source>
        <dbReference type="Proteomes" id="UP000092993"/>
    </source>
</evidence>
<evidence type="ECO:0000313" key="2">
    <source>
        <dbReference type="EMBL" id="OBZ68662.1"/>
    </source>
</evidence>
<dbReference type="STRING" id="5627.A0A1C7LVJ2"/>
<reference evidence="2 3" key="1">
    <citation type="submission" date="2016-03" db="EMBL/GenBank/DDBJ databases">
        <title>Whole genome sequencing of Grifola frondosa 9006-11.</title>
        <authorList>
            <person name="Min B."/>
            <person name="Park H."/>
            <person name="Kim J.-G."/>
            <person name="Cho H."/>
            <person name="Oh Y.-L."/>
            <person name="Kong W.-S."/>
            <person name="Choi I.-G."/>
        </authorList>
    </citation>
    <scope>NUCLEOTIDE SEQUENCE [LARGE SCALE GENOMIC DNA]</scope>
    <source>
        <strain evidence="2 3">9006-11</strain>
    </source>
</reference>
<dbReference type="GO" id="GO:0007165">
    <property type="term" value="P:signal transduction"/>
    <property type="evidence" value="ECO:0007669"/>
    <property type="project" value="InterPro"/>
</dbReference>
<dbReference type="OMA" id="QAQRDDH"/>
<evidence type="ECO:0000259" key="1">
    <source>
        <dbReference type="SMART" id="SM00742"/>
    </source>
</evidence>